<keyword evidence="2" id="KW-0732">Signal</keyword>
<keyword evidence="1" id="KW-1133">Transmembrane helix</keyword>
<evidence type="ECO:0008006" key="5">
    <source>
        <dbReference type="Google" id="ProtNLM"/>
    </source>
</evidence>
<dbReference type="AlphaFoldDB" id="A0A7W7RHT9"/>
<keyword evidence="1" id="KW-0812">Transmembrane</keyword>
<evidence type="ECO:0000256" key="2">
    <source>
        <dbReference type="SAM" id="SignalP"/>
    </source>
</evidence>
<keyword evidence="1" id="KW-0472">Membrane</keyword>
<feature type="transmembrane region" description="Helical" evidence="1">
    <location>
        <begin position="35"/>
        <end position="54"/>
    </location>
</feature>
<dbReference type="Proteomes" id="UP000523007">
    <property type="component" value="Unassembled WGS sequence"/>
</dbReference>
<evidence type="ECO:0000313" key="4">
    <source>
        <dbReference type="Proteomes" id="UP000523007"/>
    </source>
</evidence>
<feature type="signal peptide" evidence="2">
    <location>
        <begin position="1"/>
        <end position="28"/>
    </location>
</feature>
<evidence type="ECO:0000313" key="3">
    <source>
        <dbReference type="EMBL" id="MBB4932224.1"/>
    </source>
</evidence>
<dbReference type="RefSeq" id="WP_184579517.1">
    <property type="nucleotide sequence ID" value="NZ_JACHJT010000001.1"/>
</dbReference>
<feature type="transmembrane region" description="Helical" evidence="1">
    <location>
        <begin position="113"/>
        <end position="131"/>
    </location>
</feature>
<organism evidence="3 4">
    <name type="scientific">Lipingzhangella halophila</name>
    <dbReference type="NCBI Taxonomy" id="1783352"/>
    <lineage>
        <taxon>Bacteria</taxon>
        <taxon>Bacillati</taxon>
        <taxon>Actinomycetota</taxon>
        <taxon>Actinomycetes</taxon>
        <taxon>Streptosporangiales</taxon>
        <taxon>Nocardiopsidaceae</taxon>
        <taxon>Lipingzhangella</taxon>
    </lineage>
</organism>
<evidence type="ECO:0000256" key="1">
    <source>
        <dbReference type="SAM" id="Phobius"/>
    </source>
</evidence>
<feature type="transmembrane region" description="Helical" evidence="1">
    <location>
        <begin position="61"/>
        <end position="79"/>
    </location>
</feature>
<reference evidence="3 4" key="1">
    <citation type="submission" date="2020-08" db="EMBL/GenBank/DDBJ databases">
        <title>Sequencing the genomes of 1000 actinobacteria strains.</title>
        <authorList>
            <person name="Klenk H.-P."/>
        </authorList>
    </citation>
    <scope>NUCLEOTIDE SEQUENCE [LARGE SCALE GENOMIC DNA]</scope>
    <source>
        <strain evidence="3 4">DSM 102030</strain>
    </source>
</reference>
<keyword evidence="4" id="KW-1185">Reference proteome</keyword>
<sequence>MSARTLFRLPRASVFAAVCVSVSLGGHAAASNSPVPVPGAVAGFLLVLGVGWVAASRERGYGAILAWLLWAQLALHLIFHQTQARLSGAPSAAGTGHLAGHPPAAGAGSGDESFSMLLAHLVAALVGAWWLRRGEAAAFALARALRTSLLPELLVRAGTARCVLPLSAVPAARPDSPALYGTVLPHIRPLRGPPLRTRIR</sequence>
<feature type="chain" id="PRO_5039644396" description="MFS transporter" evidence="2">
    <location>
        <begin position="29"/>
        <end position="200"/>
    </location>
</feature>
<comment type="caution">
    <text evidence="3">The sequence shown here is derived from an EMBL/GenBank/DDBJ whole genome shotgun (WGS) entry which is preliminary data.</text>
</comment>
<gene>
    <name evidence="3" type="ORF">F4561_003044</name>
</gene>
<name>A0A7W7RHT9_9ACTN</name>
<accession>A0A7W7RHT9</accession>
<protein>
    <recommendedName>
        <fullName evidence="5">MFS transporter</fullName>
    </recommendedName>
</protein>
<proteinExistence type="predicted"/>
<dbReference type="EMBL" id="JACHJT010000001">
    <property type="protein sequence ID" value="MBB4932224.1"/>
    <property type="molecule type" value="Genomic_DNA"/>
</dbReference>